<evidence type="ECO:0000313" key="1">
    <source>
        <dbReference type="EMBL" id="PGH16671.1"/>
    </source>
</evidence>
<dbReference type="Proteomes" id="UP000223968">
    <property type="component" value="Unassembled WGS sequence"/>
</dbReference>
<reference evidence="1 2" key="1">
    <citation type="submission" date="2017-10" db="EMBL/GenBank/DDBJ databases">
        <title>Comparative genomics in systemic dimorphic fungi from Ajellomycetaceae.</title>
        <authorList>
            <person name="Munoz J.F."/>
            <person name="Mcewen J.G."/>
            <person name="Clay O.K."/>
            <person name="Cuomo C.A."/>
        </authorList>
    </citation>
    <scope>NUCLEOTIDE SEQUENCE [LARGE SCALE GENOMIC DNA]</scope>
    <source>
        <strain evidence="1 2">UAMH5409</strain>
    </source>
</reference>
<organism evidence="1 2">
    <name type="scientific">Helicocarpus griseus UAMH5409</name>
    <dbReference type="NCBI Taxonomy" id="1447875"/>
    <lineage>
        <taxon>Eukaryota</taxon>
        <taxon>Fungi</taxon>
        <taxon>Dikarya</taxon>
        <taxon>Ascomycota</taxon>
        <taxon>Pezizomycotina</taxon>
        <taxon>Eurotiomycetes</taxon>
        <taxon>Eurotiomycetidae</taxon>
        <taxon>Onygenales</taxon>
        <taxon>Ajellomycetaceae</taxon>
        <taxon>Helicocarpus</taxon>
    </lineage>
</organism>
<dbReference type="OrthoDB" id="10457260at2759"/>
<dbReference type="AlphaFoldDB" id="A0A2B7Y6M1"/>
<proteinExistence type="predicted"/>
<gene>
    <name evidence="1" type="ORF">AJ79_01543</name>
</gene>
<dbReference type="EMBL" id="PDNB01000015">
    <property type="protein sequence ID" value="PGH16671.1"/>
    <property type="molecule type" value="Genomic_DNA"/>
</dbReference>
<name>A0A2B7Y6M1_9EURO</name>
<keyword evidence="2" id="KW-1185">Reference proteome</keyword>
<evidence type="ECO:0000313" key="2">
    <source>
        <dbReference type="Proteomes" id="UP000223968"/>
    </source>
</evidence>
<accession>A0A2B7Y6M1</accession>
<protein>
    <submittedName>
        <fullName evidence="1">Uncharacterized protein</fullName>
    </submittedName>
</protein>
<sequence>MRSHNGSSVRKELELSNLRLAMDFKEKAEPSTSIPRHISLSPQQNIPVLSGQLTLEEARQSVRIDRAGAEHQNGFAN</sequence>
<comment type="caution">
    <text evidence="1">The sequence shown here is derived from an EMBL/GenBank/DDBJ whole genome shotgun (WGS) entry which is preliminary data.</text>
</comment>